<keyword evidence="2" id="KW-1185">Reference proteome</keyword>
<sequence length="204" mass="21763">MTSKIDAAEAWRSFVHKPALHTIASRLAPCFGGTLGDEACAHMLTAERLEPRLSRLIGEHYGFSAGEAQVDEEDRAIALCDAERLADLALKAGAIYWAVSFAGVIRRETTAALHARLGEALCEYAVLNRDLAGPEQVLEPIADLAERVAADGWRCLGAWCDAMPAGVGVRVRLKLPPSPDLDGTAPAPFAQLGPPIVRRAAGSR</sequence>
<name>A0A2S9QJ28_9HYPH</name>
<dbReference type="EMBL" id="PUEJ01000001">
    <property type="protein sequence ID" value="PRH89359.1"/>
    <property type="molecule type" value="Genomic_DNA"/>
</dbReference>
<dbReference type="Proteomes" id="UP000237682">
    <property type="component" value="Unassembled WGS sequence"/>
</dbReference>
<proteinExistence type="predicted"/>
<evidence type="ECO:0000313" key="1">
    <source>
        <dbReference type="EMBL" id="PRH89359.1"/>
    </source>
</evidence>
<accession>A0A2S9QJ28</accession>
<comment type="caution">
    <text evidence="1">The sequence shown here is derived from an EMBL/GenBank/DDBJ whole genome shotgun (WGS) entry which is preliminary data.</text>
</comment>
<evidence type="ECO:0000313" key="2">
    <source>
        <dbReference type="Proteomes" id="UP000237682"/>
    </source>
</evidence>
<dbReference type="AlphaFoldDB" id="A0A2S9QJ28"/>
<organism evidence="1 2">
    <name type="scientific">Labrys okinawensis</name>
    <dbReference type="NCBI Taxonomy" id="346911"/>
    <lineage>
        <taxon>Bacteria</taxon>
        <taxon>Pseudomonadati</taxon>
        <taxon>Pseudomonadota</taxon>
        <taxon>Alphaproteobacteria</taxon>
        <taxon>Hyphomicrobiales</taxon>
        <taxon>Xanthobacteraceae</taxon>
        <taxon>Labrys</taxon>
    </lineage>
</organism>
<protein>
    <recommendedName>
        <fullName evidence="3">Type III secretion protein</fullName>
    </recommendedName>
</protein>
<dbReference type="RefSeq" id="WP_105860323.1">
    <property type="nucleotide sequence ID" value="NZ_PUEJ01000001.1"/>
</dbReference>
<reference evidence="1 2" key="1">
    <citation type="submission" date="2018-02" db="EMBL/GenBank/DDBJ databases">
        <title>Whole genome sequencing of endophytic bacterium.</title>
        <authorList>
            <person name="Eedara R."/>
            <person name="Podile A.R."/>
        </authorList>
    </citation>
    <scope>NUCLEOTIDE SEQUENCE [LARGE SCALE GENOMIC DNA]</scope>
    <source>
        <strain evidence="1 2">RP1T</strain>
    </source>
</reference>
<dbReference type="OrthoDB" id="8112986at2"/>
<evidence type="ECO:0008006" key="3">
    <source>
        <dbReference type="Google" id="ProtNLM"/>
    </source>
</evidence>
<gene>
    <name evidence="1" type="ORF">C5L14_01855</name>
</gene>